<protein>
    <submittedName>
        <fullName evidence="2">Uncharacterized protein</fullName>
    </submittedName>
</protein>
<feature type="transmembrane region" description="Helical" evidence="1">
    <location>
        <begin position="76"/>
        <end position="95"/>
    </location>
</feature>
<keyword evidence="1" id="KW-0472">Membrane</keyword>
<reference evidence="2" key="1">
    <citation type="journal article" date="2015" name="Nature">
        <title>Complex archaea that bridge the gap between prokaryotes and eukaryotes.</title>
        <authorList>
            <person name="Spang A."/>
            <person name="Saw J.H."/>
            <person name="Jorgensen S.L."/>
            <person name="Zaremba-Niedzwiedzka K."/>
            <person name="Martijn J."/>
            <person name="Lind A.E."/>
            <person name="van Eijk R."/>
            <person name="Schleper C."/>
            <person name="Guy L."/>
            <person name="Ettema T.J."/>
        </authorList>
    </citation>
    <scope>NUCLEOTIDE SEQUENCE</scope>
</reference>
<evidence type="ECO:0000256" key="1">
    <source>
        <dbReference type="SAM" id="Phobius"/>
    </source>
</evidence>
<dbReference type="EMBL" id="LAZR01059034">
    <property type="protein sequence ID" value="KKK68642.1"/>
    <property type="molecule type" value="Genomic_DNA"/>
</dbReference>
<dbReference type="AlphaFoldDB" id="A0A0F8XHN6"/>
<name>A0A0F8XHN6_9ZZZZ</name>
<evidence type="ECO:0000313" key="2">
    <source>
        <dbReference type="EMBL" id="KKK68642.1"/>
    </source>
</evidence>
<comment type="caution">
    <text evidence="2">The sequence shown here is derived from an EMBL/GenBank/DDBJ whole genome shotgun (WGS) entry which is preliminary data.</text>
</comment>
<gene>
    <name evidence="2" type="ORF">LCGC14_2942020</name>
</gene>
<accession>A0A0F8XHN6</accession>
<feature type="transmembrane region" description="Helical" evidence="1">
    <location>
        <begin position="51"/>
        <end position="70"/>
    </location>
</feature>
<sequence length="112" mass="12231">MEGTMYGPENRNDDHEIVVDPNRIELDAEWRAVSRWMQFIAWALARCRNQAALVASTAVIATVYVSGASAEDTPMIVVAALLSIVVVTVATEWITARYDGSRNKNTAASCDA</sequence>
<keyword evidence="1" id="KW-1133">Transmembrane helix</keyword>
<organism evidence="2">
    <name type="scientific">marine sediment metagenome</name>
    <dbReference type="NCBI Taxonomy" id="412755"/>
    <lineage>
        <taxon>unclassified sequences</taxon>
        <taxon>metagenomes</taxon>
        <taxon>ecological metagenomes</taxon>
    </lineage>
</organism>
<keyword evidence="1" id="KW-0812">Transmembrane</keyword>
<proteinExistence type="predicted"/>